<dbReference type="InterPro" id="IPR002563">
    <property type="entry name" value="Flavin_Rdtase-like_dom"/>
</dbReference>
<sequence length="489" mass="53299">MIEADASAGSGQGGTQVVGEVADLGQVEFRFDVLEVVSHQMSGPVRIVVDNGLDDLGMFVGTAIETVGVAVDGRDQRGAGDQIAHGGKQEVRADRLRQQQMEAAGKLDDIGGDVLRIGDPLLGDMVAQALDVGLGNPLAKSLDHAALDSATNEEDIAGLLNGRLAHEGAAIGDDADETVALQQCQGLANARAAYVEDGGHLLFLELDTGSQPSLGDRQPDFLDNLLNRDPCLVAHESHSSLRLEKREAKGKVNHNNRFLIAELSTIWNDIVNHNELAGCAMEFDFAELEPQSRYRLLTNFIGPRPIALVTTRSSAGHNNAAPMSFFNVFSHDPPIVVLGIQPRLNGEEKDTLANIRRTEEFVVNMVDMGISQQMLICGLGFDSEFDELAMAGLTPSTCRKIDASFVQEAPCVFECRVERLIDYPRRTLVLGEVVHMHVRRNCLDAEGHYVDPEHYQPIARLHADNYIVSDRQFVLKAPPITDFIKPSRD</sequence>
<dbReference type="SMART" id="SM00903">
    <property type="entry name" value="Flavin_Reduct"/>
    <property type="match status" value="1"/>
</dbReference>
<evidence type="ECO:0000256" key="1">
    <source>
        <dbReference type="ARBA" id="ARBA00001917"/>
    </source>
</evidence>
<dbReference type="PANTHER" id="PTHR33798">
    <property type="entry name" value="FLAVOPROTEIN OXYGENASE"/>
    <property type="match status" value="1"/>
</dbReference>
<keyword evidence="7" id="KW-1185">Reference proteome</keyword>
<proteinExistence type="inferred from homology"/>
<dbReference type="Proteomes" id="UP000012429">
    <property type="component" value="Unassembled WGS sequence"/>
</dbReference>
<dbReference type="AlphaFoldDB" id="N6VCQ3"/>
<evidence type="ECO:0000256" key="4">
    <source>
        <dbReference type="ARBA" id="ARBA00038054"/>
    </source>
</evidence>
<comment type="caution">
    <text evidence="6">The sequence shown here is derived from an EMBL/GenBank/DDBJ whole genome shotgun (WGS) entry which is preliminary data.</text>
</comment>
<keyword evidence="3" id="KW-0288">FMN</keyword>
<reference evidence="6 7" key="1">
    <citation type="journal article" date="2012" name="BMC Genomics">
        <title>Genomic basis of broad host range and environmental adaptability of Rhizobium tropici CIAT 899 and Rhizobium sp. PRF 81 which are used in inoculants for common bean (Phaseolus vulgaris L.).</title>
        <authorList>
            <person name="Ormeno-Orrillo E."/>
            <person name="Menna P."/>
            <person name="Almeida L.G."/>
            <person name="Ollero F.J."/>
            <person name="Nicolas M.F."/>
            <person name="Pains Rodrigues E."/>
            <person name="Shigueyoshi Nakatani A."/>
            <person name="Silva Batista J.S."/>
            <person name="Oliveira Chueire L.M."/>
            <person name="Souza R.C."/>
            <person name="Ribeiro Vasconcelos A.T."/>
            <person name="Megias M."/>
            <person name="Hungria M."/>
            <person name="Martinez-Romero E."/>
        </authorList>
    </citation>
    <scope>NUCLEOTIDE SEQUENCE [LARGE SCALE GENOMIC DNA]</scope>
    <source>
        <strain evidence="6 7">PRF 81</strain>
    </source>
</reference>
<dbReference type="GO" id="GO:0016646">
    <property type="term" value="F:oxidoreductase activity, acting on the CH-NH group of donors, NAD or NADP as acceptor"/>
    <property type="evidence" value="ECO:0007669"/>
    <property type="project" value="UniProtKB-ARBA"/>
</dbReference>
<dbReference type="Pfam" id="PF01613">
    <property type="entry name" value="Flavin_Reduct"/>
    <property type="match status" value="1"/>
</dbReference>
<evidence type="ECO:0000313" key="7">
    <source>
        <dbReference type="Proteomes" id="UP000012429"/>
    </source>
</evidence>
<feature type="domain" description="Flavin reductase like" evidence="5">
    <location>
        <begin position="300"/>
        <end position="451"/>
    </location>
</feature>
<dbReference type="PATRIC" id="fig|363754.4.peg.1188"/>
<dbReference type="SUPFAM" id="SSF50475">
    <property type="entry name" value="FMN-binding split barrel"/>
    <property type="match status" value="1"/>
</dbReference>
<dbReference type="InterPro" id="IPR012349">
    <property type="entry name" value="Split_barrel_FMN-bd"/>
</dbReference>
<accession>N6VCQ3</accession>
<evidence type="ECO:0000256" key="3">
    <source>
        <dbReference type="ARBA" id="ARBA00022643"/>
    </source>
</evidence>
<comment type="similarity">
    <text evidence="4">Belongs to the flavoredoxin family.</text>
</comment>
<evidence type="ECO:0000259" key="5">
    <source>
        <dbReference type="SMART" id="SM00903"/>
    </source>
</evidence>
<gene>
    <name evidence="6" type="ORF">RHSP_37610</name>
</gene>
<evidence type="ECO:0000256" key="2">
    <source>
        <dbReference type="ARBA" id="ARBA00022630"/>
    </source>
</evidence>
<name>N6VCQ3_9HYPH</name>
<dbReference type="Gene3D" id="2.30.110.10">
    <property type="entry name" value="Electron Transport, Fmn-binding Protein, Chain A"/>
    <property type="match status" value="1"/>
</dbReference>
<evidence type="ECO:0000313" key="6">
    <source>
        <dbReference type="EMBL" id="ENN88842.1"/>
    </source>
</evidence>
<organism evidence="6 7">
    <name type="scientific">Rhizobium freirei PRF 81</name>
    <dbReference type="NCBI Taxonomy" id="363754"/>
    <lineage>
        <taxon>Bacteria</taxon>
        <taxon>Pseudomonadati</taxon>
        <taxon>Pseudomonadota</taxon>
        <taxon>Alphaproteobacteria</taxon>
        <taxon>Hyphomicrobiales</taxon>
        <taxon>Rhizobiaceae</taxon>
        <taxon>Rhizobium/Agrobacterium group</taxon>
        <taxon>Rhizobium</taxon>
    </lineage>
</organism>
<dbReference type="PANTHER" id="PTHR33798:SF5">
    <property type="entry name" value="FLAVIN REDUCTASE LIKE DOMAIN-CONTAINING PROTEIN"/>
    <property type="match status" value="1"/>
</dbReference>
<comment type="cofactor">
    <cofactor evidence="1">
        <name>FMN</name>
        <dbReference type="ChEBI" id="CHEBI:58210"/>
    </cofactor>
</comment>
<dbReference type="STRING" id="363754.RHSP_37610"/>
<dbReference type="GO" id="GO:0010181">
    <property type="term" value="F:FMN binding"/>
    <property type="evidence" value="ECO:0007669"/>
    <property type="project" value="InterPro"/>
</dbReference>
<keyword evidence="2" id="KW-0285">Flavoprotein</keyword>
<dbReference type="EMBL" id="AQHN01000012">
    <property type="protein sequence ID" value="ENN88842.1"/>
    <property type="molecule type" value="Genomic_DNA"/>
</dbReference>
<protein>
    <recommendedName>
        <fullName evidence="5">Flavin reductase like domain-containing protein</fullName>
    </recommendedName>
</protein>